<sequence length="411" mass="44995">MSFSSDSTTPTFIEGYSGPKSCDDVFGSPASIHAEHYNGQYSLGHGDSWGDSTADDESHTGTESPASPIERPRTLSILGPMGRPDPPSPHNLNPNAQSFTPYGLLWALEQSPTVFENLNAFDAFNLARRLWYMGAILVHFEEFEVYWALQVADGASYGASQPPQVAEYMYFSGHRQEVENVLFSESGLDGQAVDIPTWFKFDPVTPAFISQNDLPSLEVASSPPWESNHHDDFTGHWDSESAPSRASSSLRPTFHPVAMEEIEWTFSRSRSLGSHFQSAVTEGAVSPPSESDPEEAVSDAQTTARNLEGTSESNPQGIVICHSRPPQEWPRFLELTPTLHKSVPEPPEIQTKLCEVCGETISISEEPAPQSAIPQPCNHPPTAAETKARLRALVAKGVEDLDSKRNSQANQ</sequence>
<dbReference type="Proteomes" id="UP000605986">
    <property type="component" value="Unassembled WGS sequence"/>
</dbReference>
<feature type="region of interest" description="Disordered" evidence="1">
    <location>
        <begin position="1"/>
        <end position="29"/>
    </location>
</feature>
<proteinExistence type="predicted"/>
<feature type="region of interest" description="Disordered" evidence="1">
    <location>
        <begin position="219"/>
        <end position="252"/>
    </location>
</feature>
<evidence type="ECO:0000313" key="3">
    <source>
        <dbReference type="Proteomes" id="UP000605986"/>
    </source>
</evidence>
<feature type="region of interest" description="Disordered" evidence="1">
    <location>
        <begin position="277"/>
        <end position="319"/>
    </location>
</feature>
<feature type="compositionally biased region" description="Polar residues" evidence="1">
    <location>
        <begin position="1"/>
        <end position="11"/>
    </location>
</feature>
<evidence type="ECO:0000256" key="1">
    <source>
        <dbReference type="SAM" id="MobiDB-lite"/>
    </source>
</evidence>
<name>A0A8H4NS48_9HYPO</name>
<feature type="compositionally biased region" description="Polar residues" evidence="1">
    <location>
        <begin position="299"/>
        <end position="316"/>
    </location>
</feature>
<dbReference type="AlphaFoldDB" id="A0A8H4NS48"/>
<comment type="caution">
    <text evidence="2">The sequence shown here is derived from an EMBL/GenBank/DDBJ whole genome shotgun (WGS) entry which is preliminary data.</text>
</comment>
<gene>
    <name evidence="2" type="ORF">F53441_11487</name>
</gene>
<dbReference type="EMBL" id="JAADJG010000581">
    <property type="protein sequence ID" value="KAF4443178.1"/>
    <property type="molecule type" value="Genomic_DNA"/>
</dbReference>
<reference evidence="2" key="1">
    <citation type="submission" date="2020-01" db="EMBL/GenBank/DDBJ databases">
        <title>Identification and distribution of gene clusters putatively required for synthesis of sphingolipid metabolism inhibitors in phylogenetically diverse species of the filamentous fungus Fusarium.</title>
        <authorList>
            <person name="Kim H.-S."/>
            <person name="Busman M."/>
            <person name="Brown D.W."/>
            <person name="Divon H."/>
            <person name="Uhlig S."/>
            <person name="Proctor R.H."/>
        </authorList>
    </citation>
    <scope>NUCLEOTIDE SEQUENCE</scope>
    <source>
        <strain evidence="2">NRRL 53441</strain>
    </source>
</reference>
<keyword evidence="3" id="KW-1185">Reference proteome</keyword>
<feature type="region of interest" description="Disordered" evidence="1">
    <location>
        <begin position="44"/>
        <end position="91"/>
    </location>
</feature>
<organism evidence="2 3">
    <name type="scientific">Fusarium austroafricanum</name>
    <dbReference type="NCBI Taxonomy" id="2364996"/>
    <lineage>
        <taxon>Eukaryota</taxon>
        <taxon>Fungi</taxon>
        <taxon>Dikarya</taxon>
        <taxon>Ascomycota</taxon>
        <taxon>Pezizomycotina</taxon>
        <taxon>Sordariomycetes</taxon>
        <taxon>Hypocreomycetidae</taxon>
        <taxon>Hypocreales</taxon>
        <taxon>Nectriaceae</taxon>
        <taxon>Fusarium</taxon>
        <taxon>Fusarium concolor species complex</taxon>
    </lineage>
</organism>
<accession>A0A8H4NS48</accession>
<protein>
    <submittedName>
        <fullName evidence="2">Uncharacterized protein</fullName>
    </submittedName>
</protein>
<feature type="compositionally biased region" description="Low complexity" evidence="1">
    <location>
        <begin position="240"/>
        <end position="252"/>
    </location>
</feature>
<evidence type="ECO:0000313" key="2">
    <source>
        <dbReference type="EMBL" id="KAF4443178.1"/>
    </source>
</evidence>
<feature type="compositionally biased region" description="Basic and acidic residues" evidence="1">
    <location>
        <begin position="227"/>
        <end position="239"/>
    </location>
</feature>